<evidence type="ECO:0000313" key="2">
    <source>
        <dbReference type="WBParaSite" id="RSKR_0000595400.1"/>
    </source>
</evidence>
<name>A0AC35TYH9_9BILA</name>
<evidence type="ECO:0000313" key="1">
    <source>
        <dbReference type="Proteomes" id="UP000095286"/>
    </source>
</evidence>
<dbReference type="Proteomes" id="UP000095286">
    <property type="component" value="Unplaced"/>
</dbReference>
<organism evidence="1 2">
    <name type="scientific">Rhabditophanes sp. KR3021</name>
    <dbReference type="NCBI Taxonomy" id="114890"/>
    <lineage>
        <taxon>Eukaryota</taxon>
        <taxon>Metazoa</taxon>
        <taxon>Ecdysozoa</taxon>
        <taxon>Nematoda</taxon>
        <taxon>Chromadorea</taxon>
        <taxon>Rhabditida</taxon>
        <taxon>Tylenchina</taxon>
        <taxon>Panagrolaimomorpha</taxon>
        <taxon>Strongyloidoidea</taxon>
        <taxon>Alloionematidae</taxon>
        <taxon>Rhabditophanes</taxon>
    </lineage>
</organism>
<sequence length="229" mass="26361">MKLLLTTAILLLDLVVLTHNLTIIHVIDGKKHKLGDHIQFEVRSSSEMPCFYETIEKDNSFGVTLDVVNRESADLQFRITSPSKQFSEWYKSSPDSSRAQYDGIAEEEGDYEICINAYVSRTPLRLNLGIVSYSKPKIEQVNAEHHMGKLLEEVISEKLTSIGNKIFQTFAHVRVGNIRIKKDEFIQETNLNYIDTLSVIQTLIMILCSVTQVYFIRNFFNDRKNKVRI</sequence>
<protein>
    <submittedName>
        <fullName evidence="2">GOLD domain-containing protein</fullName>
    </submittedName>
</protein>
<accession>A0AC35TYH9</accession>
<reference evidence="2" key="1">
    <citation type="submission" date="2016-11" db="UniProtKB">
        <authorList>
            <consortium name="WormBaseParasite"/>
        </authorList>
    </citation>
    <scope>IDENTIFICATION</scope>
    <source>
        <strain evidence="2">KR3021</strain>
    </source>
</reference>
<proteinExistence type="predicted"/>
<dbReference type="WBParaSite" id="RSKR_0000595400.1">
    <property type="protein sequence ID" value="RSKR_0000595400.1"/>
    <property type="gene ID" value="RSKR_0000595400"/>
</dbReference>